<dbReference type="RefSeq" id="WP_113919709.1">
    <property type="nucleotide sequence ID" value="NZ_QNRX01000003.1"/>
</dbReference>
<comment type="function">
    <text evidence="9">Involved in targeting and insertion of nascent membrane proteins into the cytoplasmic membrane. Acts as a receptor for the complex formed by the signal recognition particle (SRP) and the ribosome-nascent chain (RNC).</text>
</comment>
<keyword evidence="2 9" id="KW-0963">Cytoplasm</keyword>
<dbReference type="InterPro" id="IPR036225">
    <property type="entry name" value="SRP/SRP_N"/>
</dbReference>
<protein>
    <recommendedName>
        <fullName evidence="9">Signal recognition particle receptor FtsY</fullName>
        <shortName evidence="9">SRP receptor</shortName>
        <ecNumber evidence="9">3.6.5.4</ecNumber>
    </recommendedName>
</protein>
<evidence type="ECO:0000313" key="11">
    <source>
        <dbReference type="EMBL" id="RBP68274.1"/>
    </source>
</evidence>
<name>A0A366IDF7_9FIRM</name>
<evidence type="ECO:0000256" key="4">
    <source>
        <dbReference type="ARBA" id="ARBA00022801"/>
    </source>
</evidence>
<dbReference type="GO" id="GO:0006614">
    <property type="term" value="P:SRP-dependent cotranslational protein targeting to membrane"/>
    <property type="evidence" value="ECO:0007669"/>
    <property type="project" value="InterPro"/>
</dbReference>
<accession>A0A366IDF7</accession>
<sequence>MAKDGFFSKLKESLVKTKNNFSGKIDQLINYSGVYDDDFFEELEEILILADLGVETTQEIIKNTREKIAKENLKSKDSVKNAIKEIIAEMISHEQDTSYEYPMVILVVGVNGVGKTTSIAKLANIFKKDGKKVLLAAGDTFRAAAVEQITIWAERLGVDLIKNDNGADPAAVIFDALQAGKARGSDVVICDTAGRLHNKDNLMKELSKINRVIENEKDYFTQYNFLVLDSTSGNNAVNQAKVFHEATKLDGIILTKLDGTSKGGIVIPIKVQLNIPIRYIGVGEQMDDLQEFDAGSFVEALF</sequence>
<feature type="binding site" evidence="9">
    <location>
        <begin position="191"/>
        <end position="195"/>
    </location>
    <ligand>
        <name>GTP</name>
        <dbReference type="ChEBI" id="CHEBI:37565"/>
    </ligand>
</feature>
<dbReference type="Pfam" id="PF00448">
    <property type="entry name" value="SRP54"/>
    <property type="match status" value="1"/>
</dbReference>
<comment type="subcellular location">
    <subcellularLocation>
        <location evidence="9">Cell membrane</location>
        <topology evidence="9">Peripheral membrane protein</topology>
        <orientation evidence="9">Cytoplasmic side</orientation>
    </subcellularLocation>
    <subcellularLocation>
        <location evidence="9">Cytoplasm</location>
    </subcellularLocation>
</comment>
<dbReference type="HAMAP" id="MF_00920">
    <property type="entry name" value="FtsY"/>
    <property type="match status" value="1"/>
</dbReference>
<keyword evidence="3 9" id="KW-0547">Nucleotide-binding</keyword>
<dbReference type="InterPro" id="IPR013822">
    <property type="entry name" value="Signal_recog_particl_SRP54_hlx"/>
</dbReference>
<dbReference type="AlphaFoldDB" id="A0A366IDF7"/>
<dbReference type="NCBIfam" id="TIGR00064">
    <property type="entry name" value="ftsY"/>
    <property type="match status" value="1"/>
</dbReference>
<dbReference type="EMBL" id="QNRX01000003">
    <property type="protein sequence ID" value="RBP68274.1"/>
    <property type="molecule type" value="Genomic_DNA"/>
</dbReference>
<dbReference type="SUPFAM" id="SSF52540">
    <property type="entry name" value="P-loop containing nucleoside triphosphate hydrolases"/>
    <property type="match status" value="1"/>
</dbReference>
<evidence type="ECO:0000256" key="9">
    <source>
        <dbReference type="HAMAP-Rule" id="MF_00920"/>
    </source>
</evidence>
<dbReference type="Proteomes" id="UP000253490">
    <property type="component" value="Unassembled WGS sequence"/>
</dbReference>
<evidence type="ECO:0000256" key="8">
    <source>
        <dbReference type="ARBA" id="ARBA00048027"/>
    </source>
</evidence>
<proteinExistence type="inferred from homology"/>
<dbReference type="Gene3D" id="3.40.50.300">
    <property type="entry name" value="P-loop containing nucleotide triphosphate hydrolases"/>
    <property type="match status" value="1"/>
</dbReference>
<feature type="binding site" evidence="9">
    <location>
        <begin position="255"/>
        <end position="258"/>
    </location>
    <ligand>
        <name>GTP</name>
        <dbReference type="ChEBI" id="CHEBI:37565"/>
    </ligand>
</feature>
<dbReference type="GO" id="GO:0005737">
    <property type="term" value="C:cytoplasm"/>
    <property type="evidence" value="ECO:0007669"/>
    <property type="project" value="UniProtKB-SubCell"/>
</dbReference>
<evidence type="ECO:0000313" key="12">
    <source>
        <dbReference type="Proteomes" id="UP000253490"/>
    </source>
</evidence>
<keyword evidence="4 9" id="KW-0378">Hydrolase</keyword>
<evidence type="ECO:0000259" key="10">
    <source>
        <dbReference type="PROSITE" id="PS00300"/>
    </source>
</evidence>
<keyword evidence="1 9" id="KW-1003">Cell membrane</keyword>
<dbReference type="EC" id="3.6.5.4" evidence="9"/>
<comment type="catalytic activity">
    <reaction evidence="8 9">
        <text>GTP + H2O = GDP + phosphate + H(+)</text>
        <dbReference type="Rhea" id="RHEA:19669"/>
        <dbReference type="ChEBI" id="CHEBI:15377"/>
        <dbReference type="ChEBI" id="CHEBI:15378"/>
        <dbReference type="ChEBI" id="CHEBI:37565"/>
        <dbReference type="ChEBI" id="CHEBI:43474"/>
        <dbReference type="ChEBI" id="CHEBI:58189"/>
        <dbReference type="EC" id="3.6.5.4"/>
    </reaction>
</comment>
<dbReference type="PANTHER" id="PTHR43134:SF1">
    <property type="entry name" value="SIGNAL RECOGNITION PARTICLE RECEPTOR SUBUNIT ALPHA"/>
    <property type="match status" value="1"/>
</dbReference>
<dbReference type="GO" id="GO:0005047">
    <property type="term" value="F:signal recognition particle binding"/>
    <property type="evidence" value="ECO:0007669"/>
    <property type="project" value="TreeGrafter"/>
</dbReference>
<evidence type="ECO:0000256" key="6">
    <source>
        <dbReference type="ARBA" id="ARBA00023136"/>
    </source>
</evidence>
<dbReference type="OrthoDB" id="9804720at2"/>
<keyword evidence="5 9" id="KW-0342">GTP-binding</keyword>
<comment type="caution">
    <text evidence="11">The sequence shown here is derived from an EMBL/GenBank/DDBJ whole genome shotgun (WGS) entry which is preliminary data.</text>
</comment>
<evidence type="ECO:0000256" key="1">
    <source>
        <dbReference type="ARBA" id="ARBA00022475"/>
    </source>
</evidence>
<organism evidence="11 12">
    <name type="scientific">Alkalibaculum bacchi</name>
    <dbReference type="NCBI Taxonomy" id="645887"/>
    <lineage>
        <taxon>Bacteria</taxon>
        <taxon>Bacillati</taxon>
        <taxon>Bacillota</taxon>
        <taxon>Clostridia</taxon>
        <taxon>Eubacteriales</taxon>
        <taxon>Eubacteriaceae</taxon>
        <taxon>Alkalibaculum</taxon>
    </lineage>
</organism>
<evidence type="ECO:0000256" key="3">
    <source>
        <dbReference type="ARBA" id="ARBA00022741"/>
    </source>
</evidence>
<feature type="domain" description="SRP54-type proteins GTP-binding" evidence="10">
    <location>
        <begin position="276"/>
        <end position="289"/>
    </location>
</feature>
<keyword evidence="12" id="KW-1185">Reference proteome</keyword>
<dbReference type="Gene3D" id="1.20.120.140">
    <property type="entry name" value="Signal recognition particle SRP54, nucleotide-binding domain"/>
    <property type="match status" value="1"/>
</dbReference>
<dbReference type="FunFam" id="3.40.50.300:FF:000053">
    <property type="entry name" value="Signal recognition particle receptor FtsY"/>
    <property type="match status" value="1"/>
</dbReference>
<dbReference type="InterPro" id="IPR004390">
    <property type="entry name" value="SR_rcpt_FtsY"/>
</dbReference>
<dbReference type="SMART" id="SM00382">
    <property type="entry name" value="AAA"/>
    <property type="match status" value="1"/>
</dbReference>
<dbReference type="PROSITE" id="PS00300">
    <property type="entry name" value="SRP54"/>
    <property type="match status" value="1"/>
</dbReference>
<dbReference type="GO" id="GO:0005886">
    <property type="term" value="C:plasma membrane"/>
    <property type="evidence" value="ECO:0007669"/>
    <property type="project" value="UniProtKB-SubCell"/>
</dbReference>
<dbReference type="GO" id="GO:0003924">
    <property type="term" value="F:GTPase activity"/>
    <property type="evidence" value="ECO:0007669"/>
    <property type="project" value="UniProtKB-UniRule"/>
</dbReference>
<evidence type="ECO:0000256" key="5">
    <source>
        <dbReference type="ARBA" id="ARBA00023134"/>
    </source>
</evidence>
<keyword evidence="6 9" id="KW-0472">Membrane</keyword>
<feature type="binding site" evidence="9">
    <location>
        <begin position="109"/>
        <end position="116"/>
    </location>
    <ligand>
        <name>GTP</name>
        <dbReference type="ChEBI" id="CHEBI:37565"/>
    </ligand>
</feature>
<dbReference type="GO" id="GO:0005525">
    <property type="term" value="F:GTP binding"/>
    <property type="evidence" value="ECO:0007669"/>
    <property type="project" value="UniProtKB-UniRule"/>
</dbReference>
<dbReference type="InterPro" id="IPR042101">
    <property type="entry name" value="SRP54_N_sf"/>
</dbReference>
<dbReference type="SMART" id="SM00962">
    <property type="entry name" value="SRP54"/>
    <property type="match status" value="1"/>
</dbReference>
<evidence type="ECO:0000256" key="2">
    <source>
        <dbReference type="ARBA" id="ARBA00022490"/>
    </source>
</evidence>
<comment type="subunit">
    <text evidence="9">Part of the signal recognition particle protein translocation system, which is composed of SRP and FtsY.</text>
</comment>
<dbReference type="InterPro" id="IPR003593">
    <property type="entry name" value="AAA+_ATPase"/>
</dbReference>
<keyword evidence="7 9" id="KW-0675">Receptor</keyword>
<reference evidence="11 12" key="1">
    <citation type="submission" date="2018-06" db="EMBL/GenBank/DDBJ databases">
        <title>Genomic Encyclopedia of Type Strains, Phase IV (KMG-IV): sequencing the most valuable type-strain genomes for metagenomic binning, comparative biology and taxonomic classification.</title>
        <authorList>
            <person name="Goeker M."/>
        </authorList>
    </citation>
    <scope>NUCLEOTIDE SEQUENCE [LARGE SCALE GENOMIC DNA]</scope>
    <source>
        <strain evidence="11 12">DSM 22112</strain>
    </source>
</reference>
<dbReference type="InterPro" id="IPR000897">
    <property type="entry name" value="SRP54_GTPase_dom"/>
</dbReference>
<dbReference type="Pfam" id="PF02881">
    <property type="entry name" value="SRP54_N"/>
    <property type="match status" value="1"/>
</dbReference>
<evidence type="ECO:0000256" key="7">
    <source>
        <dbReference type="ARBA" id="ARBA00023170"/>
    </source>
</evidence>
<dbReference type="PANTHER" id="PTHR43134">
    <property type="entry name" value="SIGNAL RECOGNITION PARTICLE RECEPTOR SUBUNIT ALPHA"/>
    <property type="match status" value="1"/>
</dbReference>
<dbReference type="CDD" id="cd17874">
    <property type="entry name" value="FtsY"/>
    <property type="match status" value="1"/>
</dbReference>
<comment type="similarity">
    <text evidence="9">Belongs to the GTP-binding SRP family. FtsY subfamily.</text>
</comment>
<dbReference type="SUPFAM" id="SSF47364">
    <property type="entry name" value="Domain of the SRP/SRP receptor G-proteins"/>
    <property type="match status" value="1"/>
</dbReference>
<dbReference type="SMART" id="SM00963">
    <property type="entry name" value="SRP54_N"/>
    <property type="match status" value="1"/>
</dbReference>
<gene>
    <name evidence="9" type="primary">ftsY</name>
    <name evidence="11" type="ORF">DES36_10335</name>
</gene>
<dbReference type="FunFam" id="1.20.120.140:FF:000002">
    <property type="entry name" value="Signal recognition particle receptor FtsY"/>
    <property type="match status" value="1"/>
</dbReference>
<dbReference type="InterPro" id="IPR027417">
    <property type="entry name" value="P-loop_NTPase"/>
</dbReference>